<gene>
    <name evidence="4" type="ORF">GCM10007392_25340</name>
</gene>
<dbReference type="Pfam" id="PF00072">
    <property type="entry name" value="Response_reg"/>
    <property type="match status" value="1"/>
</dbReference>
<feature type="modified residue" description="4-aspartylphosphate" evidence="2">
    <location>
        <position position="55"/>
    </location>
</feature>
<keyword evidence="5" id="KW-1185">Reference proteome</keyword>
<dbReference type="InterPro" id="IPR001789">
    <property type="entry name" value="Sig_transdc_resp-reg_receiver"/>
</dbReference>
<dbReference type="PROSITE" id="PS50110">
    <property type="entry name" value="RESPONSE_REGULATORY"/>
    <property type="match status" value="1"/>
</dbReference>
<name>A0A918KC73_9GAMM</name>
<dbReference type="Pfam" id="PF13188">
    <property type="entry name" value="PAS_8"/>
    <property type="match status" value="1"/>
</dbReference>
<dbReference type="Gene3D" id="3.30.450.20">
    <property type="entry name" value="PAS domain"/>
    <property type="match status" value="1"/>
</dbReference>
<evidence type="ECO:0000259" key="3">
    <source>
        <dbReference type="PROSITE" id="PS50110"/>
    </source>
</evidence>
<dbReference type="Proteomes" id="UP000626148">
    <property type="component" value="Unassembled WGS sequence"/>
</dbReference>
<dbReference type="InterPro" id="IPR050595">
    <property type="entry name" value="Bact_response_regulator"/>
</dbReference>
<keyword evidence="1 2" id="KW-0597">Phosphoprotein</keyword>
<reference evidence="4" key="2">
    <citation type="submission" date="2020-09" db="EMBL/GenBank/DDBJ databases">
        <authorList>
            <person name="Sun Q."/>
            <person name="Kim S."/>
        </authorList>
    </citation>
    <scope>NUCLEOTIDE SEQUENCE</scope>
    <source>
        <strain evidence="4">KCTC 22169</strain>
    </source>
</reference>
<accession>A0A918KC73</accession>
<dbReference type="SUPFAM" id="SSF52172">
    <property type="entry name" value="CheY-like"/>
    <property type="match status" value="1"/>
</dbReference>
<feature type="domain" description="Response regulatory" evidence="3">
    <location>
        <begin position="6"/>
        <end position="121"/>
    </location>
</feature>
<comment type="caution">
    <text evidence="4">The sequence shown here is derived from an EMBL/GenBank/DDBJ whole genome shotgun (WGS) entry which is preliminary data.</text>
</comment>
<proteinExistence type="predicted"/>
<dbReference type="GO" id="GO:0000160">
    <property type="term" value="P:phosphorelay signal transduction system"/>
    <property type="evidence" value="ECO:0007669"/>
    <property type="project" value="InterPro"/>
</dbReference>
<dbReference type="InterPro" id="IPR035965">
    <property type="entry name" value="PAS-like_dom_sf"/>
</dbReference>
<evidence type="ECO:0000313" key="4">
    <source>
        <dbReference type="EMBL" id="GGX56809.1"/>
    </source>
</evidence>
<dbReference type="Gene3D" id="3.40.50.2300">
    <property type="match status" value="1"/>
</dbReference>
<dbReference type="RefSeq" id="WP_189609167.1">
    <property type="nucleotide sequence ID" value="NZ_BMXR01000006.1"/>
</dbReference>
<dbReference type="AlphaFoldDB" id="A0A918KC73"/>
<dbReference type="SMART" id="SM00448">
    <property type="entry name" value="REC"/>
    <property type="match status" value="1"/>
</dbReference>
<dbReference type="SUPFAM" id="SSF55785">
    <property type="entry name" value="PYP-like sensor domain (PAS domain)"/>
    <property type="match status" value="1"/>
</dbReference>
<dbReference type="CDD" id="cd17569">
    <property type="entry name" value="REC_HupR-like"/>
    <property type="match status" value="1"/>
</dbReference>
<protein>
    <recommendedName>
        <fullName evidence="3">Response regulatory domain-containing protein</fullName>
    </recommendedName>
</protein>
<evidence type="ECO:0000313" key="5">
    <source>
        <dbReference type="Proteomes" id="UP000626148"/>
    </source>
</evidence>
<organism evidence="4 5">
    <name type="scientific">Saccharospirillum salsuginis</name>
    <dbReference type="NCBI Taxonomy" id="418750"/>
    <lineage>
        <taxon>Bacteria</taxon>
        <taxon>Pseudomonadati</taxon>
        <taxon>Pseudomonadota</taxon>
        <taxon>Gammaproteobacteria</taxon>
        <taxon>Oceanospirillales</taxon>
        <taxon>Saccharospirillaceae</taxon>
        <taxon>Saccharospirillum</taxon>
    </lineage>
</organism>
<dbReference type="PANTHER" id="PTHR44591">
    <property type="entry name" value="STRESS RESPONSE REGULATOR PROTEIN 1"/>
    <property type="match status" value="1"/>
</dbReference>
<dbReference type="EMBL" id="BMXR01000006">
    <property type="protein sequence ID" value="GGX56809.1"/>
    <property type="molecule type" value="Genomic_DNA"/>
</dbReference>
<reference evidence="4" key="1">
    <citation type="journal article" date="2014" name="Int. J. Syst. Evol. Microbiol.">
        <title>Complete genome sequence of Corynebacterium casei LMG S-19264T (=DSM 44701T), isolated from a smear-ripened cheese.</title>
        <authorList>
            <consortium name="US DOE Joint Genome Institute (JGI-PGF)"/>
            <person name="Walter F."/>
            <person name="Albersmeier A."/>
            <person name="Kalinowski J."/>
            <person name="Ruckert C."/>
        </authorList>
    </citation>
    <scope>NUCLEOTIDE SEQUENCE</scope>
    <source>
        <strain evidence="4">KCTC 22169</strain>
    </source>
</reference>
<sequence>MTSHHSLLIVDDEPHILKALGRVLHSDRYTLRTAGSAEEALASMEREPPSVLVTDQRMPGKSGTALLAEVAQRYPDVVGILMSGYADFDSLTDAVNDGQIYKFVLKPWDNAELRQSINDLFTQIELGEEGLRAQRRLKAEKEALEQRLNADDRPRETFYNRYEHLFNEVPVALVMTDPEGEILDYNAAFGALVDVRHSLIGRTVDPWLPRSLRDRLVDSDPDDAVPVTLENMNCSVAACLLHHGPAVHHVYVVTPKR</sequence>
<dbReference type="PANTHER" id="PTHR44591:SF19">
    <property type="entry name" value="TWO-COMPONENT RESPONSE REGULATOR-RELATED"/>
    <property type="match status" value="1"/>
</dbReference>
<dbReference type="InterPro" id="IPR011006">
    <property type="entry name" value="CheY-like_superfamily"/>
</dbReference>
<evidence type="ECO:0000256" key="2">
    <source>
        <dbReference type="PROSITE-ProRule" id="PRU00169"/>
    </source>
</evidence>
<dbReference type="InterPro" id="IPR000014">
    <property type="entry name" value="PAS"/>
</dbReference>
<evidence type="ECO:0000256" key="1">
    <source>
        <dbReference type="ARBA" id="ARBA00022553"/>
    </source>
</evidence>